<dbReference type="Proteomes" id="UP000092462">
    <property type="component" value="Unassembled WGS sequence"/>
</dbReference>
<dbReference type="AlphaFoldDB" id="A0A1B0DP17"/>
<proteinExistence type="predicted"/>
<reference evidence="1" key="1">
    <citation type="submission" date="2022-08" db="UniProtKB">
        <authorList>
            <consortium name="EnsemblMetazoa"/>
        </authorList>
    </citation>
    <scope>IDENTIFICATION</scope>
    <source>
        <strain evidence="1">Israel</strain>
    </source>
</reference>
<dbReference type="PANTHER" id="PTHR31912:SF34">
    <property type="entry name" value="NOTOCHORD-RELATED PROTEIN"/>
    <property type="match status" value="1"/>
</dbReference>
<dbReference type="VEuPathDB" id="VectorBase:PPAPM1_000377"/>
<evidence type="ECO:0000313" key="2">
    <source>
        <dbReference type="Proteomes" id="UP000092462"/>
    </source>
</evidence>
<dbReference type="EnsemblMetazoa" id="PPAI010253-RA">
    <property type="protein sequence ID" value="PPAI010253-PA"/>
    <property type="gene ID" value="PPAI010253"/>
</dbReference>
<dbReference type="EMBL" id="AJVK01017999">
    <property type="status" value="NOT_ANNOTATED_CDS"/>
    <property type="molecule type" value="Genomic_DNA"/>
</dbReference>
<name>A0A1B0DP17_PHLPP</name>
<dbReference type="EMBL" id="AJVK01017998">
    <property type="status" value="NOT_ANNOTATED_CDS"/>
    <property type="molecule type" value="Genomic_DNA"/>
</dbReference>
<organism evidence="1 2">
    <name type="scientific">Phlebotomus papatasi</name>
    <name type="common">Sandfly</name>
    <dbReference type="NCBI Taxonomy" id="29031"/>
    <lineage>
        <taxon>Eukaryota</taxon>
        <taxon>Metazoa</taxon>
        <taxon>Ecdysozoa</taxon>
        <taxon>Arthropoda</taxon>
        <taxon>Hexapoda</taxon>
        <taxon>Insecta</taxon>
        <taxon>Pterygota</taxon>
        <taxon>Neoptera</taxon>
        <taxon>Endopterygota</taxon>
        <taxon>Diptera</taxon>
        <taxon>Nematocera</taxon>
        <taxon>Psychodoidea</taxon>
        <taxon>Psychodidae</taxon>
        <taxon>Phlebotomus</taxon>
        <taxon>Phlebotomus</taxon>
    </lineage>
</organism>
<dbReference type="VEuPathDB" id="VectorBase:PPAPM1_008203"/>
<dbReference type="VEuPathDB" id="VectorBase:PPAI010253"/>
<protein>
    <submittedName>
        <fullName evidence="1">Uncharacterized protein</fullName>
    </submittedName>
</protein>
<dbReference type="PANTHER" id="PTHR31912">
    <property type="entry name" value="IP13529P"/>
    <property type="match status" value="1"/>
</dbReference>
<accession>A0A1B0DP17</accession>
<sequence length="1021" mass="117646">TSTSATTVENTSESSISSPLNLDEEQNLYNSFKQIIQDTESANTVKEVLSTKAAEGKIILNYYKDNCDLLPCHRNSLAKIIIHNEFEVFEKVSELTKGSQKFTITTQRFKELVSQLLEIFPTEKGLLYYVPYDSTTKQNASGKLWESFCYLKKKLKASRNSSSFIPLKTIQEDIKLDLDFLQKNFEPLDEIKAAWLRTVETRKDESLEIHEYFKKYPVVTGKIGPELINIDFQSLYPGKDEAFENNWEGVNSKLIALANKKEDPNGILSDLLKGCFMELTGVLLLPHLLPCVFHNQATRVVTGVKRKKLQPQQMLDGFMVLVENHCNVKDTLTELKKKAAKKKTTLQPIIVIVGESFRPEDVKSCHVFVNDVMFDYKDSMAAIKGCLKAHMVFNAKYNNDAAPLWTFIQHAAFEIFLPNDKRFTTVEELISATNFQEYSLQIATEYKRKQFLTREFNYVSPEDVIVGSRINTVKTKQGVILRTENVKANKISLKTHLTRFLTNENMLEIILEYMNSLTDQEDISNIIQTDFWKTRIANYSENDLVLPLTLFYDEFECNNPIGSRAGYQSLGAVYATISCLPPYLKSKLQTIFTVMLVNSIDHKEFGNSVLQTVVTELKDLECEGLLIGNDRIFFSLAVIVGDNKGVNSILDFTQSFGSNYYCRFCKMHRNQSRVYVSCNPCLLRNRENYKLDKEKEDLSETGILRESIFHQLKYFHVTENYSVDIMHDFLEGILPFEMALILKYFIFERKFFSLQALNDIILHFDFPPIEGFNRPGTISEDYIHKKKLKYSASEMLTFFRYLGIFIGKWIPEDDAKWEIFITLQKILNLLFLTTINSTVITRLEYLLQFHHEIFLKEFPSEHLKPKHHIASHYPMIMNNIGPIINMWSMRFESAHQVLKSIARATRSRKNLAYTILERIEYQCILTKLEISFEIKKDKWCMGNISNRMPSLTALDRKCHIKIFSSSLLSLHVAALKLPFNIMTLPHVNLINFPDGGGRSIHPAEIPLKALSRPIAVYCHSS</sequence>
<keyword evidence="2" id="KW-1185">Reference proteome</keyword>
<evidence type="ECO:0000313" key="1">
    <source>
        <dbReference type="EnsemblMetazoa" id="PPAI010253-PA"/>
    </source>
</evidence>